<dbReference type="PANTHER" id="PTHR43818">
    <property type="entry name" value="BCDNA.GH03377"/>
    <property type="match status" value="1"/>
</dbReference>
<dbReference type="GO" id="GO:0000166">
    <property type="term" value="F:nucleotide binding"/>
    <property type="evidence" value="ECO:0007669"/>
    <property type="project" value="InterPro"/>
</dbReference>
<evidence type="ECO:0000256" key="1">
    <source>
        <dbReference type="ARBA" id="ARBA00023002"/>
    </source>
</evidence>
<protein>
    <submittedName>
        <fullName evidence="4">Glucose-fructose oxidoreductase</fullName>
        <ecNumber evidence="4">1.1.99.28</ecNumber>
    </submittedName>
</protein>
<feature type="domain" description="Gfo/Idh/MocA-like oxidoreductase N-terminal" evidence="2">
    <location>
        <begin position="36"/>
        <end position="159"/>
    </location>
</feature>
<dbReference type="EMBL" id="JACIEH010000001">
    <property type="protein sequence ID" value="MBB4096497.1"/>
    <property type="molecule type" value="Genomic_DNA"/>
</dbReference>
<dbReference type="GO" id="GO:0047061">
    <property type="term" value="F:glucose-fructose oxidoreductase activity"/>
    <property type="evidence" value="ECO:0007669"/>
    <property type="project" value="UniProtKB-EC"/>
</dbReference>
<gene>
    <name evidence="4" type="ORF">GGR46_000030</name>
</gene>
<evidence type="ECO:0000259" key="2">
    <source>
        <dbReference type="Pfam" id="PF01408"/>
    </source>
</evidence>
<sequence length="367" mass="40533">MKIIGTRRDVLGTIGAGLVTGAIGLPACAQGKRKLGYAIVGLGSYATNQIMPRIKDCEFAELKALVSGTPAKLEKFGAEYGIPKTHWYNYKNYDRIRDNPDIDLVYVVLPNSMHAEYAIRASQAGKHVLCEKPMATSVAECEAMIAAAKKANRKLMIGYRCHFEQHNLHAVELVKTGFIGRPTLITSEHGFYAQPNQWRLDRPFSGGGSMMDIGIYSLNAARYLAGEEPVAVSAMEYTDKSDPRFKTVEDRIDWQMRFPSGVIANCVSSYSSNHNAFRVTGTKGWVGMEPATNYTGHQMWTRQGGSTEQVTLPPPAKNQFVAQLDHLAEVVQTGIPLRASGEEGLRDMRLIEAIYRSAREGRTIKLA</sequence>
<dbReference type="InterPro" id="IPR008354">
    <property type="entry name" value="Glc-Fru_OxRdtase_bac"/>
</dbReference>
<keyword evidence="5" id="KW-1185">Reference proteome</keyword>
<keyword evidence="1 4" id="KW-0560">Oxidoreductase</keyword>
<dbReference type="InterPro" id="IPR006311">
    <property type="entry name" value="TAT_signal"/>
</dbReference>
<name>A0A7W6JQ85_9SPHN</name>
<dbReference type="SUPFAM" id="SSF55347">
    <property type="entry name" value="Glyceraldehyde-3-phosphate dehydrogenase-like, C-terminal domain"/>
    <property type="match status" value="1"/>
</dbReference>
<dbReference type="InterPro" id="IPR000683">
    <property type="entry name" value="Gfo/Idh/MocA-like_OxRdtase_N"/>
</dbReference>
<dbReference type="AlphaFoldDB" id="A0A7W6JQ85"/>
<evidence type="ECO:0000313" key="5">
    <source>
        <dbReference type="Proteomes" id="UP000557392"/>
    </source>
</evidence>
<dbReference type="Gene3D" id="3.30.360.10">
    <property type="entry name" value="Dihydrodipicolinate Reductase, domain 2"/>
    <property type="match status" value="1"/>
</dbReference>
<dbReference type="SUPFAM" id="SSF51735">
    <property type="entry name" value="NAD(P)-binding Rossmann-fold domains"/>
    <property type="match status" value="1"/>
</dbReference>
<proteinExistence type="predicted"/>
<accession>A0A7W6JQ85</accession>
<dbReference type="PRINTS" id="PR01775">
    <property type="entry name" value="GLFROXRDTASE"/>
</dbReference>
<dbReference type="InterPro" id="IPR036291">
    <property type="entry name" value="NAD(P)-bd_dom_sf"/>
</dbReference>
<dbReference type="Pfam" id="PF02894">
    <property type="entry name" value="GFO_IDH_MocA_C"/>
    <property type="match status" value="1"/>
</dbReference>
<feature type="domain" description="Gfo/Idh/MocA-like oxidoreductase C-terminal" evidence="3">
    <location>
        <begin position="172"/>
        <end position="366"/>
    </location>
</feature>
<dbReference type="PANTHER" id="PTHR43818:SF11">
    <property type="entry name" value="BCDNA.GH03377"/>
    <property type="match status" value="1"/>
</dbReference>
<dbReference type="Gene3D" id="3.40.50.720">
    <property type="entry name" value="NAD(P)-binding Rossmann-like Domain"/>
    <property type="match status" value="1"/>
</dbReference>
<evidence type="ECO:0000259" key="3">
    <source>
        <dbReference type="Pfam" id="PF02894"/>
    </source>
</evidence>
<dbReference type="Proteomes" id="UP000557392">
    <property type="component" value="Unassembled WGS sequence"/>
</dbReference>
<reference evidence="4 5" key="1">
    <citation type="submission" date="2020-08" db="EMBL/GenBank/DDBJ databases">
        <title>Genomic Encyclopedia of Type Strains, Phase IV (KMG-IV): sequencing the most valuable type-strain genomes for metagenomic binning, comparative biology and taxonomic classification.</title>
        <authorList>
            <person name="Goeker M."/>
        </authorList>
    </citation>
    <scope>NUCLEOTIDE SEQUENCE [LARGE SCALE GENOMIC DNA]</scope>
    <source>
        <strain evidence="4 5">DSM 101806</strain>
    </source>
</reference>
<dbReference type="EC" id="1.1.99.28" evidence="4"/>
<dbReference type="Pfam" id="PF01408">
    <property type="entry name" value="GFO_IDH_MocA"/>
    <property type="match status" value="1"/>
</dbReference>
<dbReference type="InterPro" id="IPR004104">
    <property type="entry name" value="Gfo/Idh/MocA-like_OxRdtase_C"/>
</dbReference>
<evidence type="ECO:0000313" key="4">
    <source>
        <dbReference type="EMBL" id="MBB4096497.1"/>
    </source>
</evidence>
<organism evidence="4 5">
    <name type="scientific">Sphingomonas kyeonggiensis</name>
    <dbReference type="NCBI Taxonomy" id="1268553"/>
    <lineage>
        <taxon>Bacteria</taxon>
        <taxon>Pseudomonadati</taxon>
        <taxon>Pseudomonadota</taxon>
        <taxon>Alphaproteobacteria</taxon>
        <taxon>Sphingomonadales</taxon>
        <taxon>Sphingomonadaceae</taxon>
        <taxon>Sphingomonas</taxon>
    </lineage>
</organism>
<dbReference type="InterPro" id="IPR050463">
    <property type="entry name" value="Gfo/Idh/MocA_oxidrdct_glycsds"/>
</dbReference>
<comment type="caution">
    <text evidence="4">The sequence shown here is derived from an EMBL/GenBank/DDBJ whole genome shotgun (WGS) entry which is preliminary data.</text>
</comment>
<dbReference type="PROSITE" id="PS51318">
    <property type="entry name" value="TAT"/>
    <property type="match status" value="1"/>
</dbReference>
<dbReference type="RefSeq" id="WP_183993439.1">
    <property type="nucleotide sequence ID" value="NZ_JACIEH010000001.1"/>
</dbReference>